<feature type="region of interest" description="Disordered" evidence="1">
    <location>
        <begin position="1"/>
        <end position="29"/>
    </location>
</feature>
<accession>A0AAW2IMG0</accession>
<dbReference type="AlphaFoldDB" id="A0AAW2IMG0"/>
<feature type="region of interest" description="Disordered" evidence="1">
    <location>
        <begin position="44"/>
        <end position="64"/>
    </location>
</feature>
<gene>
    <name evidence="2" type="ORF">Sradi_7243300</name>
</gene>
<comment type="caution">
    <text evidence="2">The sequence shown here is derived from an EMBL/GenBank/DDBJ whole genome shotgun (WGS) entry which is preliminary data.</text>
</comment>
<protein>
    <submittedName>
        <fullName evidence="2">Uncharacterized protein</fullName>
    </submittedName>
</protein>
<evidence type="ECO:0000313" key="2">
    <source>
        <dbReference type="EMBL" id="KAL0283027.1"/>
    </source>
</evidence>
<name>A0AAW2IMG0_SESRA</name>
<dbReference type="EMBL" id="JACGWJ010001338">
    <property type="protein sequence ID" value="KAL0283027.1"/>
    <property type="molecule type" value="Genomic_DNA"/>
</dbReference>
<organism evidence="2">
    <name type="scientific">Sesamum radiatum</name>
    <name type="common">Black benniseed</name>
    <dbReference type="NCBI Taxonomy" id="300843"/>
    <lineage>
        <taxon>Eukaryota</taxon>
        <taxon>Viridiplantae</taxon>
        <taxon>Streptophyta</taxon>
        <taxon>Embryophyta</taxon>
        <taxon>Tracheophyta</taxon>
        <taxon>Spermatophyta</taxon>
        <taxon>Magnoliopsida</taxon>
        <taxon>eudicotyledons</taxon>
        <taxon>Gunneridae</taxon>
        <taxon>Pentapetalae</taxon>
        <taxon>asterids</taxon>
        <taxon>lamiids</taxon>
        <taxon>Lamiales</taxon>
        <taxon>Pedaliaceae</taxon>
        <taxon>Sesamum</taxon>
    </lineage>
</organism>
<reference evidence="2" key="2">
    <citation type="journal article" date="2024" name="Plant">
        <title>Genomic evolution and insights into agronomic trait innovations of Sesamum species.</title>
        <authorList>
            <person name="Miao H."/>
            <person name="Wang L."/>
            <person name="Qu L."/>
            <person name="Liu H."/>
            <person name="Sun Y."/>
            <person name="Le M."/>
            <person name="Wang Q."/>
            <person name="Wei S."/>
            <person name="Zheng Y."/>
            <person name="Lin W."/>
            <person name="Duan Y."/>
            <person name="Cao H."/>
            <person name="Xiong S."/>
            <person name="Wang X."/>
            <person name="Wei L."/>
            <person name="Li C."/>
            <person name="Ma Q."/>
            <person name="Ju M."/>
            <person name="Zhao R."/>
            <person name="Li G."/>
            <person name="Mu C."/>
            <person name="Tian Q."/>
            <person name="Mei H."/>
            <person name="Zhang T."/>
            <person name="Gao T."/>
            <person name="Zhang H."/>
        </authorList>
    </citation>
    <scope>NUCLEOTIDE SEQUENCE</scope>
    <source>
        <strain evidence="2">G02</strain>
    </source>
</reference>
<proteinExistence type="predicted"/>
<reference evidence="2" key="1">
    <citation type="submission" date="2020-06" db="EMBL/GenBank/DDBJ databases">
        <authorList>
            <person name="Li T."/>
            <person name="Hu X."/>
            <person name="Zhang T."/>
            <person name="Song X."/>
            <person name="Zhang H."/>
            <person name="Dai N."/>
            <person name="Sheng W."/>
            <person name="Hou X."/>
            <person name="Wei L."/>
        </authorList>
    </citation>
    <scope>NUCLEOTIDE SEQUENCE</scope>
    <source>
        <strain evidence="2">G02</strain>
        <tissue evidence="2">Leaf</tissue>
    </source>
</reference>
<evidence type="ECO:0000256" key="1">
    <source>
        <dbReference type="SAM" id="MobiDB-lite"/>
    </source>
</evidence>
<sequence length="64" mass="7103">MVENNPGDDSSEATSRRAGSRYAGPSSGWRRSLRRMATAFRHLIDEEEEETEGRLLPLVSQAAP</sequence>